<evidence type="ECO:0000256" key="3">
    <source>
        <dbReference type="ARBA" id="ARBA00022833"/>
    </source>
</evidence>
<dbReference type="PANTHER" id="PTHR33248">
    <property type="entry name" value="ZINC ION-BINDING PROTEIN"/>
    <property type="match status" value="1"/>
</dbReference>
<evidence type="ECO:0000313" key="7">
    <source>
        <dbReference type="Proteomes" id="UP000235145"/>
    </source>
</evidence>
<keyword evidence="1" id="KW-0479">Metal-binding</keyword>
<keyword evidence="2 4" id="KW-0863">Zinc-finger</keyword>
<evidence type="ECO:0000259" key="5">
    <source>
        <dbReference type="PROSITE" id="PS51999"/>
    </source>
</evidence>
<dbReference type="AlphaFoldDB" id="A0A9R1V4H6"/>
<organism evidence="6 7">
    <name type="scientific">Lactuca sativa</name>
    <name type="common">Garden lettuce</name>
    <dbReference type="NCBI Taxonomy" id="4236"/>
    <lineage>
        <taxon>Eukaryota</taxon>
        <taxon>Viridiplantae</taxon>
        <taxon>Streptophyta</taxon>
        <taxon>Embryophyta</taxon>
        <taxon>Tracheophyta</taxon>
        <taxon>Spermatophyta</taxon>
        <taxon>Magnoliopsida</taxon>
        <taxon>eudicotyledons</taxon>
        <taxon>Gunneridae</taxon>
        <taxon>Pentapetalae</taxon>
        <taxon>asterids</taxon>
        <taxon>campanulids</taxon>
        <taxon>Asterales</taxon>
        <taxon>Asteraceae</taxon>
        <taxon>Cichorioideae</taxon>
        <taxon>Cichorieae</taxon>
        <taxon>Lactucinae</taxon>
        <taxon>Lactuca</taxon>
    </lineage>
</organism>
<dbReference type="GO" id="GO:0008270">
    <property type="term" value="F:zinc ion binding"/>
    <property type="evidence" value="ECO:0007669"/>
    <property type="project" value="UniProtKB-KW"/>
</dbReference>
<dbReference type="PROSITE" id="PS51999">
    <property type="entry name" value="ZF_GRF"/>
    <property type="match status" value="1"/>
</dbReference>
<comment type="caution">
    <text evidence="6">The sequence shown here is derived from an EMBL/GenBank/DDBJ whole genome shotgun (WGS) entry which is preliminary data.</text>
</comment>
<proteinExistence type="predicted"/>
<protein>
    <recommendedName>
        <fullName evidence="5">GRF-type domain-containing protein</fullName>
    </recommendedName>
</protein>
<name>A0A9R1V4H6_LACSA</name>
<accession>A0A9R1V4H6</accession>
<gene>
    <name evidence="6" type="ORF">LSAT_V11C700369140</name>
</gene>
<keyword evidence="3" id="KW-0862">Zinc</keyword>
<feature type="domain" description="GRF-type" evidence="5">
    <location>
        <begin position="39"/>
        <end position="82"/>
    </location>
</feature>
<dbReference type="InterPro" id="IPR010666">
    <property type="entry name" value="Znf_GRF"/>
</dbReference>
<evidence type="ECO:0000256" key="4">
    <source>
        <dbReference type="PROSITE-ProRule" id="PRU01343"/>
    </source>
</evidence>
<reference evidence="6 7" key="1">
    <citation type="journal article" date="2017" name="Nat. Commun.">
        <title>Genome assembly with in vitro proximity ligation data and whole-genome triplication in lettuce.</title>
        <authorList>
            <person name="Reyes-Chin-Wo S."/>
            <person name="Wang Z."/>
            <person name="Yang X."/>
            <person name="Kozik A."/>
            <person name="Arikit S."/>
            <person name="Song C."/>
            <person name="Xia L."/>
            <person name="Froenicke L."/>
            <person name="Lavelle D.O."/>
            <person name="Truco M.J."/>
            <person name="Xia R."/>
            <person name="Zhu S."/>
            <person name="Xu C."/>
            <person name="Xu H."/>
            <person name="Xu X."/>
            <person name="Cox K."/>
            <person name="Korf I."/>
            <person name="Meyers B.C."/>
            <person name="Michelmore R.W."/>
        </authorList>
    </citation>
    <scope>NUCLEOTIDE SEQUENCE [LARGE SCALE GENOMIC DNA]</scope>
    <source>
        <strain evidence="7">cv. Salinas</strain>
        <tissue evidence="6">Seedlings</tissue>
    </source>
</reference>
<evidence type="ECO:0000313" key="6">
    <source>
        <dbReference type="EMBL" id="KAJ0198113.1"/>
    </source>
</evidence>
<evidence type="ECO:0000256" key="1">
    <source>
        <dbReference type="ARBA" id="ARBA00022723"/>
    </source>
</evidence>
<evidence type="ECO:0000256" key="2">
    <source>
        <dbReference type="ARBA" id="ARBA00022771"/>
    </source>
</evidence>
<keyword evidence="7" id="KW-1185">Reference proteome</keyword>
<dbReference type="EMBL" id="NBSK02000007">
    <property type="protein sequence ID" value="KAJ0198113.1"/>
    <property type="molecule type" value="Genomic_DNA"/>
</dbReference>
<dbReference type="Pfam" id="PF06839">
    <property type="entry name" value="Zn_ribbon_GRF"/>
    <property type="match status" value="1"/>
</dbReference>
<sequence>MFCDRLLLTNRSCCATEMGDRSYGSSSSSSTSSYKNVLCKFGEQPMIWTSTTKKNLGRHFIRCPNSMDSSKDCKLFVWLDEDLHLHMYKIKVNGLNRKNMDLFNDNMILSKKNMELEKENICL</sequence>
<dbReference type="Proteomes" id="UP000235145">
    <property type="component" value="Unassembled WGS sequence"/>
</dbReference>